<sequence length="101" mass="11842">MALTLHISHHKMWTDVKSSTLVYTMFFHPDHPDYVPSVFEYAKRYTSYVQQNKMVRYECHKIDRKIEFESIATSSKKVKESTEKLNTAVLVSTTPTQQTPQ</sequence>
<reference evidence="1 2" key="1">
    <citation type="submission" date="2024-11" db="EMBL/GenBank/DDBJ databases">
        <title>Chromosome-level genome assembly of the freshwater bivalve Anodonta woodiana.</title>
        <authorList>
            <person name="Chen X."/>
        </authorList>
    </citation>
    <scope>NUCLEOTIDE SEQUENCE [LARGE SCALE GENOMIC DNA]</scope>
    <source>
        <strain evidence="1">MN2024</strain>
        <tissue evidence="1">Gills</tissue>
    </source>
</reference>
<gene>
    <name evidence="1" type="ORF">ACJMK2_035973</name>
</gene>
<evidence type="ECO:0000313" key="1">
    <source>
        <dbReference type="EMBL" id="KAL3872772.1"/>
    </source>
</evidence>
<evidence type="ECO:0000313" key="2">
    <source>
        <dbReference type="Proteomes" id="UP001634394"/>
    </source>
</evidence>
<keyword evidence="2" id="KW-1185">Reference proteome</keyword>
<dbReference type="AlphaFoldDB" id="A0ABD3WFY9"/>
<dbReference type="EMBL" id="JBJQND010000006">
    <property type="protein sequence ID" value="KAL3872772.1"/>
    <property type="molecule type" value="Genomic_DNA"/>
</dbReference>
<organism evidence="1 2">
    <name type="scientific">Sinanodonta woodiana</name>
    <name type="common">Chinese pond mussel</name>
    <name type="synonym">Anodonta woodiana</name>
    <dbReference type="NCBI Taxonomy" id="1069815"/>
    <lineage>
        <taxon>Eukaryota</taxon>
        <taxon>Metazoa</taxon>
        <taxon>Spiralia</taxon>
        <taxon>Lophotrochozoa</taxon>
        <taxon>Mollusca</taxon>
        <taxon>Bivalvia</taxon>
        <taxon>Autobranchia</taxon>
        <taxon>Heteroconchia</taxon>
        <taxon>Palaeoheterodonta</taxon>
        <taxon>Unionida</taxon>
        <taxon>Unionoidea</taxon>
        <taxon>Unionidae</taxon>
        <taxon>Unioninae</taxon>
        <taxon>Sinanodonta</taxon>
    </lineage>
</organism>
<comment type="caution">
    <text evidence="1">The sequence shown here is derived from an EMBL/GenBank/DDBJ whole genome shotgun (WGS) entry which is preliminary data.</text>
</comment>
<proteinExistence type="predicted"/>
<dbReference type="Proteomes" id="UP001634394">
    <property type="component" value="Unassembled WGS sequence"/>
</dbReference>
<name>A0ABD3WFY9_SINWO</name>
<protein>
    <submittedName>
        <fullName evidence="1">Uncharacterized protein</fullName>
    </submittedName>
</protein>
<accession>A0ABD3WFY9</accession>